<dbReference type="RefSeq" id="WP_059473805.1">
    <property type="nucleotide sequence ID" value="NZ_CP013386.1"/>
</dbReference>
<evidence type="ECO:0000313" key="4">
    <source>
        <dbReference type="Proteomes" id="UP000062519"/>
    </source>
</evidence>
<dbReference type="KEGG" id="buu:WS70_01090"/>
<name>A0A1B4FA75_9BURK</name>
<dbReference type="PANTHER" id="PTHR43734">
    <property type="entry name" value="PHYTOENE DESATURASE"/>
    <property type="match status" value="1"/>
</dbReference>
<dbReference type="AlphaFoldDB" id="A0A1B4FA75"/>
<organism evidence="3 4">
    <name type="scientific">Burkholderia mayonis</name>
    <dbReference type="NCBI Taxonomy" id="1385591"/>
    <lineage>
        <taxon>Bacteria</taxon>
        <taxon>Pseudomonadati</taxon>
        <taxon>Pseudomonadota</taxon>
        <taxon>Betaproteobacteria</taxon>
        <taxon>Burkholderiales</taxon>
        <taxon>Burkholderiaceae</taxon>
        <taxon>Burkholderia</taxon>
        <taxon>pseudomallei group</taxon>
    </lineage>
</organism>
<dbReference type="InterPro" id="IPR002937">
    <property type="entry name" value="Amino_oxidase"/>
</dbReference>
<sequence length="488" mass="51512">MKPIGVTRVAIVGGGVAGLAAGVELARRGCDVRLYEARDVVGGCASTTDVDGFRFNDGALFVALPRLLDHAFARLGLDRAACAPLRPITVPQASWLPDGTRVTLGARGAAFVDGAQGAERSAVLRAEIARCVDKWRPLLQVFVDDLLIRPRSLPHFLAKTWRHLPKLRGTLAAELARDFSDPDARAALAAVTLYTGLPAERTPVSQIVGLIALLDDGLYLPEGGMGAIPRALADAFVAHGGQVHTGAAVMRIRVAGGRVRGLTLASGKQIDADAVVSTVSGMATFARLVEAADAPRAMLRRVARAPLSHRVLGIQLGLRNRIEPVAYSVNHLPPAGDQRAMLSPQPDGVRWFNYTVPTVTLPGLAPPGGSIVEMFAAVDAHTPLDAWTDAAKTAAAQPWIDALAGRHRLDIATLRVTSPRGHAERLGLYEGALYGLSPAARPDQQFPHAMPIDGLYLAGQTTYPGFGVTTSMLSGVFAADALASRALR</sequence>
<keyword evidence="4" id="KW-1185">Reference proteome</keyword>
<evidence type="ECO:0000256" key="1">
    <source>
        <dbReference type="ARBA" id="ARBA00006046"/>
    </source>
</evidence>
<accession>A0A1B4FA75</accession>
<protein>
    <submittedName>
        <fullName evidence="3">Phytoene dehydrogenase</fullName>
    </submittedName>
</protein>
<dbReference type="PANTHER" id="PTHR43734:SF1">
    <property type="entry name" value="PHYTOENE DESATURASE"/>
    <property type="match status" value="1"/>
</dbReference>
<reference evidence="3 4" key="1">
    <citation type="submission" date="2015-12" db="EMBL/GenBank/DDBJ databases">
        <title>Diversity of Burkholderia near neighbor genomes.</title>
        <authorList>
            <person name="Sahl J."/>
            <person name="Wagner D."/>
            <person name="Keim P."/>
        </authorList>
    </citation>
    <scope>NUCLEOTIDE SEQUENCE [LARGE SCALE GENOMIC DNA]</scope>
    <source>
        <strain evidence="3 4">BDU6</strain>
    </source>
</reference>
<gene>
    <name evidence="3" type="ORF">WS70_01090</name>
</gene>
<feature type="domain" description="Amine oxidase" evidence="2">
    <location>
        <begin position="16"/>
        <end position="482"/>
    </location>
</feature>
<proteinExistence type="inferred from homology"/>
<dbReference type="Proteomes" id="UP000062519">
    <property type="component" value="Chromosome 1"/>
</dbReference>
<dbReference type="PRINTS" id="PR00419">
    <property type="entry name" value="ADXRDTASE"/>
</dbReference>
<dbReference type="Gene3D" id="3.50.50.60">
    <property type="entry name" value="FAD/NAD(P)-binding domain"/>
    <property type="match status" value="2"/>
</dbReference>
<dbReference type="GO" id="GO:0016491">
    <property type="term" value="F:oxidoreductase activity"/>
    <property type="evidence" value="ECO:0007669"/>
    <property type="project" value="InterPro"/>
</dbReference>
<dbReference type="Pfam" id="PF01593">
    <property type="entry name" value="Amino_oxidase"/>
    <property type="match status" value="1"/>
</dbReference>
<evidence type="ECO:0000313" key="3">
    <source>
        <dbReference type="EMBL" id="AOJ00583.1"/>
    </source>
</evidence>
<comment type="similarity">
    <text evidence="1">Belongs to the carotenoid/retinoid oxidoreductase family.</text>
</comment>
<dbReference type="SUPFAM" id="SSF51905">
    <property type="entry name" value="FAD/NAD(P)-binding domain"/>
    <property type="match status" value="1"/>
</dbReference>
<evidence type="ECO:0000259" key="2">
    <source>
        <dbReference type="Pfam" id="PF01593"/>
    </source>
</evidence>
<dbReference type="EMBL" id="CP013386">
    <property type="protein sequence ID" value="AOJ00583.1"/>
    <property type="molecule type" value="Genomic_DNA"/>
</dbReference>
<dbReference type="InterPro" id="IPR036188">
    <property type="entry name" value="FAD/NAD-bd_sf"/>
</dbReference>